<dbReference type="EMBL" id="KI894010">
    <property type="protein sequence ID" value="OCF50185.1"/>
    <property type="molecule type" value="Genomic_DNA"/>
</dbReference>
<reference evidence="2" key="1">
    <citation type="submission" date="2013-07" db="EMBL/GenBank/DDBJ databases">
        <title>The Genome Sequence of Cryptococcus pinus CBS10737.</title>
        <authorList>
            <consortium name="The Broad Institute Genome Sequencing Platform"/>
            <person name="Cuomo C."/>
            <person name="Litvintseva A."/>
            <person name="Chen Y."/>
            <person name="Heitman J."/>
            <person name="Sun S."/>
            <person name="Springer D."/>
            <person name="Dromer F."/>
            <person name="Young S.K."/>
            <person name="Zeng Q."/>
            <person name="Gargeya S."/>
            <person name="Fitzgerald M."/>
            <person name="Abouelleil A."/>
            <person name="Alvarado L."/>
            <person name="Berlin A.M."/>
            <person name="Chapman S.B."/>
            <person name="Dewar J."/>
            <person name="Goldberg J."/>
            <person name="Griggs A."/>
            <person name="Gujja S."/>
            <person name="Hansen M."/>
            <person name="Howarth C."/>
            <person name="Imamovic A."/>
            <person name="Larimer J."/>
            <person name="McCowan C."/>
            <person name="Murphy C."/>
            <person name="Pearson M."/>
            <person name="Priest M."/>
            <person name="Roberts A."/>
            <person name="Saif S."/>
            <person name="Shea T."/>
            <person name="Sykes S."/>
            <person name="Wortman J."/>
            <person name="Nusbaum C."/>
            <person name="Birren B."/>
        </authorList>
    </citation>
    <scope>NUCLEOTIDE SEQUENCE [LARGE SCALE GENOMIC DNA]</scope>
    <source>
        <strain evidence="2">CBS 10737</strain>
    </source>
</reference>
<protein>
    <submittedName>
        <fullName evidence="2">Uncharacterized protein</fullName>
    </submittedName>
</protein>
<reference evidence="3" key="2">
    <citation type="submission" date="2013-07" db="EMBL/GenBank/DDBJ databases">
        <authorList>
            <consortium name="The Broad Institute Genome Sequencing Platform"/>
            <person name="Cuomo C."/>
            <person name="Litvintseva A."/>
            <person name="Chen Y."/>
            <person name="Heitman J."/>
            <person name="Sun S."/>
            <person name="Springer D."/>
            <person name="Dromer F."/>
            <person name="Young S.K."/>
            <person name="Zeng Q."/>
            <person name="Gargeya S."/>
            <person name="Fitzgerald M."/>
            <person name="Abouelleil A."/>
            <person name="Alvarado L."/>
            <person name="Berlin A.M."/>
            <person name="Chapman S.B."/>
            <person name="Dewar J."/>
            <person name="Goldberg J."/>
            <person name="Griggs A."/>
            <person name="Gujja S."/>
            <person name="Hansen M."/>
            <person name="Howarth C."/>
            <person name="Imamovic A."/>
            <person name="Larimer J."/>
            <person name="McCowan C."/>
            <person name="Murphy C."/>
            <person name="Pearson M."/>
            <person name="Priest M."/>
            <person name="Roberts A."/>
            <person name="Saif S."/>
            <person name="Shea T."/>
            <person name="Sykes S."/>
            <person name="Wortman J."/>
            <person name="Nusbaum C."/>
            <person name="Birren B."/>
        </authorList>
    </citation>
    <scope>NUCLEOTIDE SEQUENCE</scope>
    <source>
        <strain evidence="3">CBS 10737</strain>
    </source>
</reference>
<evidence type="ECO:0000313" key="4">
    <source>
        <dbReference type="Proteomes" id="UP000094020"/>
    </source>
</evidence>
<gene>
    <name evidence="2" type="ORF">I206_03504</name>
    <name evidence="3" type="ORF">I206_105595</name>
</gene>
<evidence type="ECO:0000256" key="1">
    <source>
        <dbReference type="SAM" id="MobiDB-lite"/>
    </source>
</evidence>
<evidence type="ECO:0000313" key="3">
    <source>
        <dbReference type="EMBL" id="WWC71637.1"/>
    </source>
</evidence>
<accession>A0A1B9I3T3</accession>
<dbReference type="KEGG" id="kpin:30171873"/>
<feature type="region of interest" description="Disordered" evidence="1">
    <location>
        <begin position="1"/>
        <end position="28"/>
    </location>
</feature>
<dbReference type="RefSeq" id="XP_019011404.1">
    <property type="nucleotide sequence ID" value="XM_019155250.1"/>
</dbReference>
<dbReference type="Proteomes" id="UP000094020">
    <property type="component" value="Chromosome 7"/>
</dbReference>
<dbReference type="GeneID" id="30171873"/>
<dbReference type="EMBL" id="CP144525">
    <property type="protein sequence ID" value="WWC71637.1"/>
    <property type="molecule type" value="Genomic_DNA"/>
</dbReference>
<keyword evidence="4" id="KW-1185">Reference proteome</keyword>
<sequence>MSDKGDKGSMKSTNDATSENKDSTEATILVDKQTEQTATRYYPSQGEEICEIEERSKLLDRELYLFIGDYWKKIEQRELLDGWMNVQNDFVLGKGSRADDKKAYDDRCRELRNIYSSEITEWSRENASKVTEEDSASWLGHYLGNVKDLLLGSKHDSENQ</sequence>
<proteinExistence type="predicted"/>
<organism evidence="2">
    <name type="scientific">Kwoniella pini CBS 10737</name>
    <dbReference type="NCBI Taxonomy" id="1296096"/>
    <lineage>
        <taxon>Eukaryota</taxon>
        <taxon>Fungi</taxon>
        <taxon>Dikarya</taxon>
        <taxon>Basidiomycota</taxon>
        <taxon>Agaricomycotina</taxon>
        <taxon>Tremellomycetes</taxon>
        <taxon>Tremellales</taxon>
        <taxon>Cryptococcaceae</taxon>
        <taxon>Kwoniella</taxon>
    </lineage>
</organism>
<dbReference type="AlphaFoldDB" id="A0A1B9I3T3"/>
<name>A0A1B9I3T3_9TREE</name>
<reference evidence="3" key="4">
    <citation type="submission" date="2024-02" db="EMBL/GenBank/DDBJ databases">
        <title>Comparative genomics of Cryptococcus and Kwoniella reveals pathogenesis evolution and contrasting modes of karyotype evolution via chromosome fusion or intercentromeric recombination.</title>
        <authorList>
            <person name="Coelho M.A."/>
            <person name="David-Palma M."/>
            <person name="Shea T."/>
            <person name="Bowers K."/>
            <person name="McGinley-Smith S."/>
            <person name="Mohammad A.W."/>
            <person name="Gnirke A."/>
            <person name="Yurkov A.M."/>
            <person name="Nowrousian M."/>
            <person name="Sun S."/>
            <person name="Cuomo C.A."/>
            <person name="Heitman J."/>
        </authorList>
    </citation>
    <scope>NUCLEOTIDE SEQUENCE</scope>
    <source>
        <strain evidence="3">CBS 10737</strain>
    </source>
</reference>
<reference evidence="2" key="3">
    <citation type="submission" date="2016-07" db="EMBL/GenBank/DDBJ databases">
        <title>Evolution of pathogenesis and genome organization in the Tremellales.</title>
        <authorList>
            <person name="Cuomo C."/>
            <person name="Litvintseva A."/>
            <person name="Heitman J."/>
            <person name="Chen Y."/>
            <person name="Sun S."/>
            <person name="Springer D."/>
            <person name="Dromer F."/>
            <person name="Young S."/>
            <person name="Zeng Q."/>
            <person name="Chapman S."/>
            <person name="Gujja S."/>
            <person name="Saif S."/>
            <person name="Birren B."/>
        </authorList>
    </citation>
    <scope>NUCLEOTIDE SEQUENCE</scope>
    <source>
        <strain evidence="2">CBS 10737</strain>
    </source>
</reference>
<evidence type="ECO:0000313" key="2">
    <source>
        <dbReference type="EMBL" id="OCF50185.1"/>
    </source>
</evidence>